<evidence type="ECO:0000256" key="10">
    <source>
        <dbReference type="ARBA" id="ARBA00023158"/>
    </source>
</evidence>
<evidence type="ECO:0000256" key="11">
    <source>
        <dbReference type="ARBA" id="ARBA00035025"/>
    </source>
</evidence>
<dbReference type="GO" id="GO:0046872">
    <property type="term" value="F:metal ion binding"/>
    <property type="evidence" value="ECO:0007669"/>
    <property type="project" value="UniProtKB-KW"/>
</dbReference>
<dbReference type="FunFam" id="3.40.50.150:FF:000215">
    <property type="entry name" value="Hua enhancer1"/>
    <property type="match status" value="1"/>
</dbReference>
<name>N1R0C8_AEGTA</name>
<dbReference type="SUPFAM" id="SSF53335">
    <property type="entry name" value="S-adenosyl-L-methionine-dependent methyltransferases"/>
    <property type="match status" value="1"/>
</dbReference>
<organism evidence="16">
    <name type="scientific">Aegilops tauschii</name>
    <name type="common">Tausch's goatgrass</name>
    <name type="synonym">Aegilops squarrosa</name>
    <dbReference type="NCBI Taxonomy" id="37682"/>
    <lineage>
        <taxon>Eukaryota</taxon>
        <taxon>Viridiplantae</taxon>
        <taxon>Streptophyta</taxon>
        <taxon>Embryophyta</taxon>
        <taxon>Tracheophyta</taxon>
        <taxon>Spermatophyta</taxon>
        <taxon>Magnoliopsida</taxon>
        <taxon>Liliopsida</taxon>
        <taxon>Poales</taxon>
        <taxon>Poaceae</taxon>
        <taxon>BOP clade</taxon>
        <taxon>Pooideae</taxon>
        <taxon>Triticodae</taxon>
        <taxon>Triticeae</taxon>
        <taxon>Triticinae</taxon>
        <taxon>Aegilops</taxon>
    </lineage>
</organism>
<keyword evidence="5" id="KW-0808">Transferase</keyword>
<feature type="domain" description="HEN1 double-stranded RNA binding" evidence="14">
    <location>
        <begin position="342"/>
        <end position="481"/>
    </location>
</feature>
<keyword evidence="6" id="KW-0949">S-adenosyl-L-methionine</keyword>
<dbReference type="Pfam" id="PF21224">
    <property type="entry name" value="Hen1_LCD"/>
    <property type="match status" value="1"/>
</dbReference>
<dbReference type="GO" id="GO:0003723">
    <property type="term" value="F:RNA binding"/>
    <property type="evidence" value="ECO:0007669"/>
    <property type="project" value="UniProtKB-KW"/>
</dbReference>
<dbReference type="Pfam" id="PF17842">
    <property type="entry name" value="dsRBD2"/>
    <property type="match status" value="2"/>
</dbReference>
<keyword evidence="10" id="KW-0943">RNA-mediated gene silencing</keyword>
<reference evidence="16" key="1">
    <citation type="submission" date="2015-06" db="UniProtKB">
        <authorList>
            <consortium name="EnsemblPlants"/>
        </authorList>
    </citation>
    <scope>IDENTIFICATION</scope>
</reference>
<dbReference type="InterPro" id="IPR029063">
    <property type="entry name" value="SAM-dependent_MTases_sf"/>
</dbReference>
<protein>
    <recommendedName>
        <fullName evidence="3">Small RNA 2'-O-methyltransferase</fullName>
        <ecNumber evidence="11">2.1.1.386</ecNumber>
    </recommendedName>
</protein>
<dbReference type="InterPro" id="IPR040870">
    <property type="entry name" value="HEN1_dsRBD2"/>
</dbReference>
<keyword evidence="4" id="KW-0489">Methyltransferase</keyword>
<dbReference type="GO" id="GO:0005737">
    <property type="term" value="C:cytoplasm"/>
    <property type="evidence" value="ECO:0007669"/>
    <property type="project" value="TreeGrafter"/>
</dbReference>
<feature type="domain" description="HEN1 double-stranded RNA binding" evidence="14">
    <location>
        <begin position="537"/>
        <end position="602"/>
    </location>
</feature>
<evidence type="ECO:0000256" key="2">
    <source>
        <dbReference type="ARBA" id="ARBA00009026"/>
    </source>
</evidence>
<dbReference type="GO" id="GO:0090486">
    <property type="term" value="F:small RNA 2'-O-methyltransferase activity"/>
    <property type="evidence" value="ECO:0007669"/>
    <property type="project" value="UniProtKB-EC"/>
</dbReference>
<dbReference type="InterPro" id="IPR040813">
    <property type="entry name" value="Hen1_Lam_C"/>
</dbReference>
<evidence type="ECO:0000313" key="16">
    <source>
        <dbReference type="EnsemblPlants" id="EMT19457"/>
    </source>
</evidence>
<evidence type="ECO:0000256" key="3">
    <source>
        <dbReference type="ARBA" id="ARBA00021330"/>
    </source>
</evidence>
<comment type="similarity">
    <text evidence="2">Belongs to the methyltransferase superfamily. HEN1 family.</text>
</comment>
<dbReference type="PANTHER" id="PTHR21404:SF3">
    <property type="entry name" value="SMALL RNA 2'-O-METHYLTRANSFERASE"/>
    <property type="match status" value="1"/>
</dbReference>
<feature type="domain" description="Methyltransferase type 12" evidence="13">
    <location>
        <begin position="820"/>
        <end position="917"/>
    </location>
</feature>
<feature type="domain" description="Small RNA 2'-O-methyltransferase Hen1 La-motif C-terminal" evidence="15">
    <location>
        <begin position="204"/>
        <end position="339"/>
    </location>
</feature>
<keyword evidence="9" id="KW-0694">RNA-binding</keyword>
<dbReference type="Gene3D" id="3.30.160.20">
    <property type="match status" value="1"/>
</dbReference>
<evidence type="ECO:0000256" key="12">
    <source>
        <dbReference type="ARBA" id="ARBA00048418"/>
    </source>
</evidence>
<evidence type="ECO:0000259" key="15">
    <source>
        <dbReference type="Pfam" id="PF18441"/>
    </source>
</evidence>
<evidence type="ECO:0000259" key="13">
    <source>
        <dbReference type="Pfam" id="PF08242"/>
    </source>
</evidence>
<evidence type="ECO:0000256" key="6">
    <source>
        <dbReference type="ARBA" id="ARBA00022691"/>
    </source>
</evidence>
<comment type="cofactor">
    <cofactor evidence="1">
        <name>Mg(2+)</name>
        <dbReference type="ChEBI" id="CHEBI:18420"/>
    </cofactor>
</comment>
<dbReference type="EC" id="2.1.1.386" evidence="11"/>
<sequence length="1046" mass="116664">MPTATATPTPKAVIHQRYGAKAVYRVDEVREAVDGVCPGLALPQSTSAPLCLGSNVILYLRYEHLSSELGIQPTSNIPNTPEEAWEELISRISYFFTDENFPTSSHPLVGHLSVTLRRTGDFLGKIPISAIIACDVKVHTLCKIIDPKAEFDPLLVLSMIYNAAKQSPGVSVSNRNFWIQSQRPYSPEAVDLALQCWSGISDPIRVEAVLIPCAMEDGPKMVSLNISENEHYMGDIALKLSATDPSHVLVSRTVDKASSEMRFYFPAPDVQFVSDLSKQLVDDRENRNMNCIINKRASYISGQTIYGDAVLANVGYTRRDTELQTDHVNLCTYYRILLRKLPDGIYKISKDSILVAELPCVYARTSWKGPSPRDLLCSFCRLQRLSEPYFAANRVSASCNVLGSAVGSEEMGSAKATAGNQCANDGRIAKENPDMFKCSVKIYSKKRELLLEYSTDYSWSKETDAIQNSALKVLIWFNRYFKQLNTPVEKFYLPKSTDGFTIYPNIFLQEFAMCLSVYGKTSGGSAVGSEEMGSAKATAGNQCANDGRIAKENPDIFKCSVKIYSKKRDLLLEYSTDYSWSKETDAIQNSALKVLIWFNRYFKQLNTPVEKLYLPKSTDGFTIYPNIFLQEFAMCLSVYGKTSGGDSRTCSAVGYFSMDTSYQQLESSAFLTDIDGQDSGVFPSHGSLACISYSVHLFMKDSRKRYLLEVNNEFEFEIGAGAVRNQLESCATQLSVNQSACFVDQLSDRDLSLAAAYSCVLEFSVKVLQVTEPLEDRMEKALFNPPLSKQRVEFAVRHINQLHATTLVNVTFILVPYLQVDFGCGSGSLLDSLLEHPTTLEKIVGVDISRKGLTRAAKSLHQKLSKKLLLQTSVPTAVLYHGSVTDFDSRLYGFDIGTCLEVIEHVEEDQASLFGNVVLSSFCPAVLIVSTPNYEYNPILQRSALPNKEEEQEQDAGPCKFRNHDHKFEWTRSQFQRWATRLAASHNYSVEFSGVGGSSDEPGYASQIAVFRRMARNQGESSLNEDDSHQPYEVLWEWPNASIPSH</sequence>
<dbReference type="PANTHER" id="PTHR21404">
    <property type="entry name" value="HEN1"/>
    <property type="match status" value="1"/>
</dbReference>
<dbReference type="Pfam" id="PF08242">
    <property type="entry name" value="Methyltransf_12"/>
    <property type="match status" value="1"/>
</dbReference>
<dbReference type="Gene3D" id="3.40.50.150">
    <property type="entry name" value="Vaccinia Virus protein VP39"/>
    <property type="match status" value="1"/>
</dbReference>
<evidence type="ECO:0000259" key="14">
    <source>
        <dbReference type="Pfam" id="PF17842"/>
    </source>
</evidence>
<dbReference type="InterPro" id="IPR026610">
    <property type="entry name" value="Hen1"/>
</dbReference>
<proteinExistence type="inferred from homology"/>
<dbReference type="AlphaFoldDB" id="N1R0C8"/>
<dbReference type="GO" id="GO:0001510">
    <property type="term" value="P:RNA methylation"/>
    <property type="evidence" value="ECO:0007669"/>
    <property type="project" value="InterPro"/>
</dbReference>
<dbReference type="ExpressionAtlas" id="N1R0C8">
    <property type="expression patterns" value="baseline"/>
</dbReference>
<evidence type="ECO:0000256" key="4">
    <source>
        <dbReference type="ARBA" id="ARBA00022603"/>
    </source>
</evidence>
<dbReference type="GO" id="GO:0005634">
    <property type="term" value="C:nucleus"/>
    <property type="evidence" value="ECO:0007669"/>
    <property type="project" value="TreeGrafter"/>
</dbReference>
<accession>N1R0C8</accession>
<dbReference type="GO" id="GO:0030422">
    <property type="term" value="P:siRNA processing"/>
    <property type="evidence" value="ECO:0007669"/>
    <property type="project" value="TreeGrafter"/>
</dbReference>
<evidence type="ECO:0000256" key="9">
    <source>
        <dbReference type="ARBA" id="ARBA00022884"/>
    </source>
</evidence>
<dbReference type="EnsemblPlants" id="EMT19457">
    <property type="protein sequence ID" value="EMT19457"/>
    <property type="gene ID" value="F775_26341"/>
</dbReference>
<evidence type="ECO:0000256" key="5">
    <source>
        <dbReference type="ARBA" id="ARBA00022679"/>
    </source>
</evidence>
<keyword evidence="7" id="KW-0479">Metal-binding</keyword>
<evidence type="ECO:0000256" key="8">
    <source>
        <dbReference type="ARBA" id="ARBA00022842"/>
    </source>
</evidence>
<keyword evidence="8" id="KW-0460">Magnesium</keyword>
<evidence type="ECO:0000256" key="7">
    <source>
        <dbReference type="ARBA" id="ARBA00022723"/>
    </source>
</evidence>
<dbReference type="InterPro" id="IPR013217">
    <property type="entry name" value="Methyltransf_12"/>
</dbReference>
<comment type="catalytic activity">
    <reaction evidence="12">
        <text>small RNA 3'-end nucleotide + S-adenosyl-L-methionine = small RNA 3'-end 2'-O-methylnucleotide + S-adenosyl-L-homocysteine + H(+)</text>
        <dbReference type="Rhea" id="RHEA:37887"/>
        <dbReference type="Rhea" id="RHEA-COMP:10415"/>
        <dbReference type="Rhea" id="RHEA-COMP:10416"/>
        <dbReference type="ChEBI" id="CHEBI:15378"/>
        <dbReference type="ChEBI" id="CHEBI:57856"/>
        <dbReference type="ChEBI" id="CHEBI:59789"/>
        <dbReference type="ChEBI" id="CHEBI:74896"/>
        <dbReference type="ChEBI" id="CHEBI:74898"/>
        <dbReference type="EC" id="2.1.1.386"/>
    </reaction>
</comment>
<dbReference type="Pfam" id="PF18441">
    <property type="entry name" value="Hen1_Lam_C"/>
    <property type="match status" value="1"/>
</dbReference>
<evidence type="ECO:0000256" key="1">
    <source>
        <dbReference type="ARBA" id="ARBA00001946"/>
    </source>
</evidence>